<reference evidence="1" key="1">
    <citation type="submission" date="2022-11" db="EMBL/GenBank/DDBJ databases">
        <title>Biodiversity and phylogenetic relationships of bacteria.</title>
        <authorList>
            <person name="Machado R.A.R."/>
            <person name="Bhat A."/>
            <person name="Loulou A."/>
            <person name="Kallel S."/>
        </authorList>
    </citation>
    <scope>NUCLEOTIDE SEQUENCE</scope>
    <source>
        <strain evidence="1">A-IN1</strain>
    </source>
</reference>
<name>A0A9X3DWZ3_9GAMM</name>
<dbReference type="EMBL" id="JAPKMY010000006">
    <property type="protein sequence ID" value="MCX5468617.1"/>
    <property type="molecule type" value="Genomic_DNA"/>
</dbReference>
<accession>A0A9X3DWZ3</accession>
<proteinExistence type="predicted"/>
<organism evidence="1 2">
    <name type="scientific">Acinetobacter nematophilus</name>
    <dbReference type="NCBI Taxonomy" id="2994642"/>
    <lineage>
        <taxon>Bacteria</taxon>
        <taxon>Pseudomonadati</taxon>
        <taxon>Pseudomonadota</taxon>
        <taxon>Gammaproteobacteria</taxon>
        <taxon>Moraxellales</taxon>
        <taxon>Moraxellaceae</taxon>
        <taxon>Acinetobacter</taxon>
    </lineage>
</organism>
<evidence type="ECO:0000313" key="2">
    <source>
        <dbReference type="Proteomes" id="UP001146019"/>
    </source>
</evidence>
<sequence length="83" mass="9719">MKNNRKISRLVLARHKDNLDKSIAVQLKYRLNKKIWISDKIIQIEINCVNGLTQYKILSIQHDGLKIIFLYGSVPYIVDLRPV</sequence>
<gene>
    <name evidence="1" type="ORF">OSH00_12820</name>
</gene>
<dbReference type="RefSeq" id="WP_266130734.1">
    <property type="nucleotide sequence ID" value="NZ_JAPKMY010000006.1"/>
</dbReference>
<comment type="caution">
    <text evidence="1">The sequence shown here is derived from an EMBL/GenBank/DDBJ whole genome shotgun (WGS) entry which is preliminary data.</text>
</comment>
<evidence type="ECO:0000313" key="1">
    <source>
        <dbReference type="EMBL" id="MCX5468617.1"/>
    </source>
</evidence>
<keyword evidence="2" id="KW-1185">Reference proteome</keyword>
<protein>
    <submittedName>
        <fullName evidence="1">Uncharacterized protein</fullName>
    </submittedName>
</protein>
<dbReference type="Proteomes" id="UP001146019">
    <property type="component" value="Unassembled WGS sequence"/>
</dbReference>
<dbReference type="AlphaFoldDB" id="A0A9X3DWZ3"/>